<dbReference type="Proteomes" id="UP000183832">
    <property type="component" value="Unassembled WGS sequence"/>
</dbReference>
<feature type="domain" description="Alpha-carbonic anhydrase" evidence="6">
    <location>
        <begin position="44"/>
        <end position="315"/>
    </location>
</feature>
<dbReference type="InterPro" id="IPR036398">
    <property type="entry name" value="CA_dom_sf"/>
</dbReference>
<name>A0A1J1J046_9DIPT</name>
<comment type="cofactor">
    <cofactor evidence="4">
        <name>Zn(2+)</name>
        <dbReference type="ChEBI" id="CHEBI:29105"/>
    </cofactor>
</comment>
<keyword evidence="2 4" id="KW-0479">Metal-binding</keyword>
<dbReference type="CDD" id="cd00326">
    <property type="entry name" value="alpha_CA"/>
    <property type="match status" value="1"/>
</dbReference>
<keyword evidence="5" id="KW-0472">Membrane</keyword>
<evidence type="ECO:0000259" key="6">
    <source>
        <dbReference type="PROSITE" id="PS51144"/>
    </source>
</evidence>
<protein>
    <recommendedName>
        <fullName evidence="4">Carbonic anhydrase</fullName>
        <ecNumber evidence="4">4.2.1.1</ecNumber>
    </recommendedName>
</protein>
<keyword evidence="4" id="KW-0456">Lyase</keyword>
<dbReference type="STRING" id="568069.A0A1J1J046"/>
<dbReference type="PROSITE" id="PS00162">
    <property type="entry name" value="ALPHA_CA_1"/>
    <property type="match status" value="1"/>
</dbReference>
<dbReference type="AlphaFoldDB" id="A0A1J1J046"/>
<accession>A0A1J1J046</accession>
<feature type="signal peptide" evidence="4">
    <location>
        <begin position="1"/>
        <end position="18"/>
    </location>
</feature>
<dbReference type="InterPro" id="IPR023561">
    <property type="entry name" value="Carbonic_anhydrase_a-class"/>
</dbReference>
<dbReference type="Gene3D" id="3.10.200.10">
    <property type="entry name" value="Alpha carbonic anhydrase"/>
    <property type="match status" value="1"/>
</dbReference>
<dbReference type="InterPro" id="IPR018338">
    <property type="entry name" value="Carbonic_anhydrase_a-class_CS"/>
</dbReference>
<dbReference type="InterPro" id="IPR001148">
    <property type="entry name" value="CA_dom"/>
</dbReference>
<keyword evidence="4" id="KW-0732">Signal</keyword>
<comment type="function">
    <text evidence="4">Reversible hydration of carbon dioxide.</text>
</comment>
<evidence type="ECO:0000256" key="3">
    <source>
        <dbReference type="ARBA" id="ARBA00022833"/>
    </source>
</evidence>
<keyword evidence="8" id="KW-1185">Reference proteome</keyword>
<feature type="chain" id="PRO_5025096195" description="Carbonic anhydrase" evidence="4">
    <location>
        <begin position="19"/>
        <end position="315"/>
    </location>
</feature>
<evidence type="ECO:0000256" key="4">
    <source>
        <dbReference type="RuleBase" id="RU367011"/>
    </source>
</evidence>
<dbReference type="SUPFAM" id="SSF51069">
    <property type="entry name" value="Carbonic anhydrase"/>
    <property type="match status" value="1"/>
</dbReference>
<sequence>MLFLRVGILLFFITSGDGFVRNFRNLASGVVSEILNNETPGSEVTYSYDDNDPYGPENWDRIDRTCDGLRQSPIDLQTESVWIRRRDRLTISELTTRPISIDLTNTGHGAQIAFNFPNAGQAVVSGGPLLGEYKIAQAHWHWGETDGSGSEHLLNSKRYAAELHVVTYNSRYASVSDAKDRIKGLAVLGFFYELDETATSDLLITNWLANIIENDSSYTEAVNTFTINNLIKEAQFDYLSYQGSLTTPTCDETVTWMVSTKPLKIKSADLAEFRKIKDKKGNLVLLDIMNLLNMFLLLPFTFLMEINIFNLLQFV</sequence>
<dbReference type="EC" id="4.2.1.1" evidence="4"/>
<comment type="similarity">
    <text evidence="1 4">Belongs to the alpha-carbonic anhydrase family.</text>
</comment>
<dbReference type="PROSITE" id="PS51144">
    <property type="entry name" value="ALPHA_CA_2"/>
    <property type="match status" value="1"/>
</dbReference>
<organism evidence="7 8">
    <name type="scientific">Clunio marinus</name>
    <dbReference type="NCBI Taxonomy" id="568069"/>
    <lineage>
        <taxon>Eukaryota</taxon>
        <taxon>Metazoa</taxon>
        <taxon>Ecdysozoa</taxon>
        <taxon>Arthropoda</taxon>
        <taxon>Hexapoda</taxon>
        <taxon>Insecta</taxon>
        <taxon>Pterygota</taxon>
        <taxon>Neoptera</taxon>
        <taxon>Endopterygota</taxon>
        <taxon>Diptera</taxon>
        <taxon>Nematocera</taxon>
        <taxon>Chironomoidea</taxon>
        <taxon>Chironomidae</taxon>
        <taxon>Clunio</taxon>
    </lineage>
</organism>
<keyword evidence="3 4" id="KW-0862">Zinc</keyword>
<dbReference type="PANTHER" id="PTHR18952:SF124">
    <property type="entry name" value="CARBONIC ANHYDRASE 7"/>
    <property type="match status" value="1"/>
</dbReference>
<dbReference type="PANTHER" id="PTHR18952">
    <property type="entry name" value="CARBONIC ANHYDRASE"/>
    <property type="match status" value="1"/>
</dbReference>
<dbReference type="EMBL" id="CVRI01000065">
    <property type="protein sequence ID" value="CRL05829.1"/>
    <property type="molecule type" value="Genomic_DNA"/>
</dbReference>
<keyword evidence="5" id="KW-0812">Transmembrane</keyword>
<comment type="catalytic activity">
    <reaction evidence="4">
        <text>hydrogencarbonate + H(+) = CO2 + H2O</text>
        <dbReference type="Rhea" id="RHEA:10748"/>
        <dbReference type="ChEBI" id="CHEBI:15377"/>
        <dbReference type="ChEBI" id="CHEBI:15378"/>
        <dbReference type="ChEBI" id="CHEBI:16526"/>
        <dbReference type="ChEBI" id="CHEBI:17544"/>
        <dbReference type="EC" id="4.2.1.1"/>
    </reaction>
</comment>
<dbReference type="OrthoDB" id="429145at2759"/>
<feature type="transmembrane region" description="Helical" evidence="5">
    <location>
        <begin position="283"/>
        <end position="303"/>
    </location>
</feature>
<dbReference type="Pfam" id="PF00194">
    <property type="entry name" value="Carb_anhydrase"/>
    <property type="match status" value="1"/>
</dbReference>
<proteinExistence type="inferred from homology"/>
<dbReference type="GO" id="GO:0005737">
    <property type="term" value="C:cytoplasm"/>
    <property type="evidence" value="ECO:0007669"/>
    <property type="project" value="TreeGrafter"/>
</dbReference>
<evidence type="ECO:0000256" key="2">
    <source>
        <dbReference type="ARBA" id="ARBA00022723"/>
    </source>
</evidence>
<evidence type="ECO:0000313" key="8">
    <source>
        <dbReference type="Proteomes" id="UP000183832"/>
    </source>
</evidence>
<dbReference type="GO" id="GO:0004089">
    <property type="term" value="F:carbonate dehydratase activity"/>
    <property type="evidence" value="ECO:0007669"/>
    <property type="project" value="UniProtKB-UniRule"/>
</dbReference>
<gene>
    <name evidence="7" type="ORF">CLUMA_CG018856</name>
</gene>
<dbReference type="GO" id="GO:0008270">
    <property type="term" value="F:zinc ion binding"/>
    <property type="evidence" value="ECO:0007669"/>
    <property type="project" value="UniProtKB-UniRule"/>
</dbReference>
<evidence type="ECO:0000256" key="1">
    <source>
        <dbReference type="ARBA" id="ARBA00010718"/>
    </source>
</evidence>
<reference evidence="7 8" key="1">
    <citation type="submission" date="2015-04" db="EMBL/GenBank/DDBJ databases">
        <authorList>
            <person name="Syromyatnikov M.Y."/>
            <person name="Popov V.N."/>
        </authorList>
    </citation>
    <scope>NUCLEOTIDE SEQUENCE [LARGE SCALE GENOMIC DNA]</scope>
</reference>
<dbReference type="SMART" id="SM01057">
    <property type="entry name" value="Carb_anhydrase"/>
    <property type="match status" value="1"/>
</dbReference>
<evidence type="ECO:0000313" key="7">
    <source>
        <dbReference type="EMBL" id="CRL05829.1"/>
    </source>
</evidence>
<keyword evidence="5" id="KW-1133">Transmembrane helix</keyword>
<evidence type="ECO:0000256" key="5">
    <source>
        <dbReference type="SAM" id="Phobius"/>
    </source>
</evidence>